<comment type="caution">
    <text evidence="11">The sequence shown here is derived from an EMBL/GenBank/DDBJ whole genome shotgun (WGS) entry which is preliminary data.</text>
</comment>
<dbReference type="Gene3D" id="1.10.760.10">
    <property type="entry name" value="Cytochrome c-like domain"/>
    <property type="match status" value="1"/>
</dbReference>
<reference evidence="12" key="1">
    <citation type="journal article" date="2019" name="Int. J. Syst. Evol. Microbiol.">
        <title>The Global Catalogue of Microorganisms (GCM) 10K type strain sequencing project: providing services to taxonomists for standard genome sequencing and annotation.</title>
        <authorList>
            <consortium name="The Broad Institute Genomics Platform"/>
            <consortium name="The Broad Institute Genome Sequencing Center for Infectious Disease"/>
            <person name="Wu L."/>
            <person name="Ma J."/>
        </authorList>
    </citation>
    <scope>NUCLEOTIDE SEQUENCE [LARGE SCALE GENOMIC DNA]</scope>
    <source>
        <strain evidence="12">JCM 11590</strain>
    </source>
</reference>
<gene>
    <name evidence="11" type="primary">nirM</name>
    <name evidence="11" type="ORF">GCM10009083_20890</name>
</gene>
<keyword evidence="6 8" id="KW-0408">Iron</keyword>
<dbReference type="EMBL" id="BMNN01000004">
    <property type="protein sequence ID" value="GGJ03890.1"/>
    <property type="molecule type" value="Genomic_DNA"/>
</dbReference>
<feature type="domain" description="Cytochrome c" evidence="10">
    <location>
        <begin position="20"/>
        <end position="104"/>
    </location>
</feature>
<evidence type="ECO:0000256" key="9">
    <source>
        <dbReference type="SAM" id="SignalP"/>
    </source>
</evidence>
<dbReference type="InterPro" id="IPR036909">
    <property type="entry name" value="Cyt_c-like_dom_sf"/>
</dbReference>
<keyword evidence="5" id="KW-0249">Electron transport</keyword>
<evidence type="ECO:0000256" key="3">
    <source>
        <dbReference type="ARBA" id="ARBA00022617"/>
    </source>
</evidence>
<dbReference type="InterPro" id="IPR002324">
    <property type="entry name" value="Cyt_c_ID"/>
</dbReference>
<dbReference type="Pfam" id="PF00034">
    <property type="entry name" value="Cytochrom_C"/>
    <property type="match status" value="1"/>
</dbReference>
<evidence type="ECO:0000256" key="7">
    <source>
        <dbReference type="ARBA" id="ARBA00031244"/>
    </source>
</evidence>
<evidence type="ECO:0000256" key="6">
    <source>
        <dbReference type="ARBA" id="ARBA00023004"/>
    </source>
</evidence>
<evidence type="ECO:0000259" key="10">
    <source>
        <dbReference type="PROSITE" id="PS51007"/>
    </source>
</evidence>
<evidence type="ECO:0000313" key="11">
    <source>
        <dbReference type="EMBL" id="GGJ03890.1"/>
    </source>
</evidence>
<keyword evidence="9" id="KW-0732">Signal</keyword>
<proteinExistence type="predicted"/>
<feature type="chain" id="PRO_5045437312" description="Cytochrome c-551" evidence="9">
    <location>
        <begin position="23"/>
        <end position="104"/>
    </location>
</feature>
<sequence>MKSYLMPLVAVAALTAAHTATAATGEELLQSKACVACHQVDTKMVGPAYKEVAAKYADQEDGREHVINSIKNGSSGVWGPIPMPPNAVTDEEAEILADHILSLK</sequence>
<dbReference type="RefSeq" id="WP_188636578.1">
    <property type="nucleotide sequence ID" value="NZ_BMNN01000004.1"/>
</dbReference>
<accession>A0ABQ2CRW0</accession>
<evidence type="ECO:0000256" key="8">
    <source>
        <dbReference type="PROSITE-ProRule" id="PRU00433"/>
    </source>
</evidence>
<protein>
    <recommendedName>
        <fullName evidence="1">Cytochrome c-551</fullName>
    </recommendedName>
    <alternativeName>
        <fullName evidence="7">Cytochrome c551</fullName>
    </alternativeName>
</protein>
<dbReference type="PRINTS" id="PR00606">
    <property type="entry name" value="CYTCHROMECID"/>
</dbReference>
<dbReference type="InterPro" id="IPR009056">
    <property type="entry name" value="Cyt_c-like_dom"/>
</dbReference>
<keyword evidence="2" id="KW-0813">Transport</keyword>
<name>A0ABQ2CRW0_9GAMM</name>
<feature type="signal peptide" evidence="9">
    <location>
        <begin position="1"/>
        <end position="22"/>
    </location>
</feature>
<evidence type="ECO:0000313" key="12">
    <source>
        <dbReference type="Proteomes" id="UP000633263"/>
    </source>
</evidence>
<evidence type="ECO:0000256" key="5">
    <source>
        <dbReference type="ARBA" id="ARBA00022982"/>
    </source>
</evidence>
<keyword evidence="4 8" id="KW-0479">Metal-binding</keyword>
<evidence type="ECO:0000256" key="4">
    <source>
        <dbReference type="ARBA" id="ARBA00022723"/>
    </source>
</evidence>
<dbReference type="SUPFAM" id="SSF46626">
    <property type="entry name" value="Cytochrome c"/>
    <property type="match status" value="1"/>
</dbReference>
<evidence type="ECO:0000256" key="2">
    <source>
        <dbReference type="ARBA" id="ARBA00022448"/>
    </source>
</evidence>
<keyword evidence="3 8" id="KW-0349">Heme</keyword>
<organism evidence="11 12">
    <name type="scientific">Halopseudomonas pertucinogena</name>
    <dbReference type="NCBI Taxonomy" id="86175"/>
    <lineage>
        <taxon>Bacteria</taxon>
        <taxon>Pseudomonadati</taxon>
        <taxon>Pseudomonadota</taxon>
        <taxon>Gammaproteobacteria</taxon>
        <taxon>Pseudomonadales</taxon>
        <taxon>Pseudomonadaceae</taxon>
        <taxon>Halopseudomonas</taxon>
    </lineage>
</organism>
<keyword evidence="12" id="KW-1185">Reference proteome</keyword>
<dbReference type="Proteomes" id="UP000633263">
    <property type="component" value="Unassembled WGS sequence"/>
</dbReference>
<dbReference type="PROSITE" id="PS51007">
    <property type="entry name" value="CYTC"/>
    <property type="match status" value="1"/>
</dbReference>
<evidence type="ECO:0000256" key="1">
    <source>
        <dbReference type="ARBA" id="ARBA00021020"/>
    </source>
</evidence>